<evidence type="ECO:0000313" key="2">
    <source>
        <dbReference type="Proteomes" id="UP000509371"/>
    </source>
</evidence>
<dbReference type="Proteomes" id="UP000509371">
    <property type="component" value="Chromosome"/>
</dbReference>
<evidence type="ECO:0000313" key="1">
    <source>
        <dbReference type="EMBL" id="QKK79679.1"/>
    </source>
</evidence>
<reference evidence="1 2" key="1">
    <citation type="submission" date="2020-06" db="EMBL/GenBank/DDBJ databases">
        <authorList>
            <person name="Voronona O.L."/>
            <person name="Aksenova E.I."/>
            <person name="Kunda M.S."/>
            <person name="Semenov A.N."/>
            <person name="Ryzhova N."/>
        </authorList>
    </citation>
    <scope>NUCLEOTIDE SEQUENCE [LARGE SCALE GENOMIC DNA]</scope>
    <source>
        <strain evidence="1 2">MPKMM3633</strain>
    </source>
</reference>
<gene>
    <name evidence="1" type="ORF">MP3633_0943</name>
</gene>
<dbReference type="AlphaFoldDB" id="A0A859CZ92"/>
<protein>
    <submittedName>
        <fullName evidence="1">Uncharacterized protein</fullName>
    </submittedName>
</protein>
<sequence>MVLFYIDDYSDTIQRLNRQHFYNTDIPTV</sequence>
<dbReference type="EMBL" id="CP054301">
    <property type="protein sequence ID" value="QKK79679.1"/>
    <property type="molecule type" value="Genomic_DNA"/>
</dbReference>
<name>A0A859CZ92_9GAMM</name>
<proteinExistence type="predicted"/>
<dbReference type="KEGG" id="mpri:MP3633_0943"/>
<accession>A0A859CZ92</accession>
<organism evidence="1 2">
    <name type="scientific">Marinomonas primoryensis</name>
    <dbReference type="NCBI Taxonomy" id="178399"/>
    <lineage>
        <taxon>Bacteria</taxon>
        <taxon>Pseudomonadati</taxon>
        <taxon>Pseudomonadota</taxon>
        <taxon>Gammaproteobacteria</taxon>
        <taxon>Oceanospirillales</taxon>
        <taxon>Oceanospirillaceae</taxon>
        <taxon>Marinomonas</taxon>
    </lineage>
</organism>